<dbReference type="GO" id="GO:0008233">
    <property type="term" value="F:peptidase activity"/>
    <property type="evidence" value="ECO:0007669"/>
    <property type="project" value="UniProtKB-KW"/>
</dbReference>
<accession>E6SGP1</accession>
<dbReference type="RefSeq" id="WP_013494892.1">
    <property type="nucleotide sequence ID" value="NC_014831.1"/>
</dbReference>
<dbReference type="InterPro" id="IPR002818">
    <property type="entry name" value="DJ-1/PfpI"/>
</dbReference>
<dbReference type="InterPro" id="IPR006286">
    <property type="entry name" value="C56_PfpI-like"/>
</dbReference>
<protein>
    <submittedName>
        <fullName evidence="3">Intracellular protease, PfpI family</fullName>
    </submittedName>
</protein>
<organism evidence="3 4">
    <name type="scientific">Thermaerobacter marianensis (strain ATCC 700841 / DSM 12885 / JCM 10246 / 7p75a)</name>
    <dbReference type="NCBI Taxonomy" id="644966"/>
    <lineage>
        <taxon>Bacteria</taxon>
        <taxon>Bacillati</taxon>
        <taxon>Bacillota</taxon>
        <taxon>Clostridia</taxon>
        <taxon>Eubacteriales</taxon>
        <taxon>Clostridiales Family XVII. Incertae Sedis</taxon>
        <taxon>Thermaerobacter</taxon>
    </lineage>
</organism>
<reference evidence="3 4" key="1">
    <citation type="journal article" date="2010" name="Stand. Genomic Sci.">
        <title>Complete genome sequence of Thermaerobacter marianensis type strain (7p75a).</title>
        <authorList>
            <person name="Han C."/>
            <person name="Gu W."/>
            <person name="Zhang X."/>
            <person name="Lapidus A."/>
            <person name="Nolan M."/>
            <person name="Copeland A."/>
            <person name="Lucas S."/>
            <person name="Del Rio T.G."/>
            <person name="Tice H."/>
            <person name="Cheng J.F."/>
            <person name="Tapia R."/>
            <person name="Goodwin L."/>
            <person name="Pitluck S."/>
            <person name="Pagani I."/>
            <person name="Ivanova N."/>
            <person name="Mavromatis K."/>
            <person name="Mikhailova N."/>
            <person name="Pati A."/>
            <person name="Chen A."/>
            <person name="Palaniappan K."/>
            <person name="Land M."/>
            <person name="Hauser L."/>
            <person name="Chang Y.J."/>
            <person name="Jeffries C.D."/>
            <person name="Schneider S."/>
            <person name="Rohde M."/>
            <person name="Goker M."/>
            <person name="Pukall R."/>
            <person name="Woyke T."/>
            <person name="Bristow J."/>
            <person name="Eisen J.A."/>
            <person name="Markowitz V."/>
            <person name="Hugenholtz P."/>
            <person name="Kyrpides N.C."/>
            <person name="Klenk H.P."/>
            <person name="Detter J.C."/>
        </authorList>
    </citation>
    <scope>NUCLEOTIDE SEQUENCE [LARGE SCALE GENOMIC DNA]</scope>
    <source>
        <strain evidence="4">ATCC 700841 / DSM 12885 / JCM 10246 / 7p75a</strain>
    </source>
</reference>
<feature type="domain" description="DJ-1/PfpI" evidence="2">
    <location>
        <begin position="4"/>
        <end position="167"/>
    </location>
</feature>
<dbReference type="EMBL" id="CP002344">
    <property type="protein sequence ID" value="ADU50587.1"/>
    <property type="molecule type" value="Genomic_DNA"/>
</dbReference>
<dbReference type="GO" id="GO:0006508">
    <property type="term" value="P:proteolysis"/>
    <property type="evidence" value="ECO:0007669"/>
    <property type="project" value="UniProtKB-KW"/>
</dbReference>
<dbReference type="KEGG" id="tmr:Tmar_0466"/>
<gene>
    <name evidence="3" type="ordered locus">Tmar_0466</name>
</gene>
<dbReference type="eggNOG" id="COG0693">
    <property type="taxonomic scope" value="Bacteria"/>
</dbReference>
<dbReference type="HOGENOM" id="CLU_000445_44_4_9"/>
<proteinExistence type="inferred from homology"/>
<sequence>MAAKRIAILVDDLYEDLELWYPYYRLREAGHQVELIGSERERAYTSKHHYPAKAVKSIAEVRSEDYDGVVIPGGYAPDKMRRDERMVRFVREIHDQGKLVAAICHAGWMLVSADILRGRKATSVRAIRDDMRNAGCQWVDEPVVVDGNLVTSRTPDDLPAYMKAILAKLGEA</sequence>
<reference evidence="4" key="2">
    <citation type="journal article" date="2010" name="Stand. Genomic Sci.">
        <title>Complete genome sequence of Thermaerobacter marianensis type strain (7p75aT).</title>
        <authorList>
            <person name="Han C."/>
            <person name="Gu W."/>
            <person name="Zhang X."/>
            <person name="Lapidus A."/>
            <person name="Nolan M."/>
            <person name="Copeland A."/>
            <person name="Lucas S."/>
            <person name="Glavina Del Rio T."/>
            <person name="Tice H."/>
            <person name="Cheng J."/>
            <person name="Tapia R."/>
            <person name="Goodwin L."/>
            <person name="Pitluck S."/>
            <person name="Pagani I."/>
            <person name="Ivanova N."/>
            <person name="Mavromatis K."/>
            <person name="Mikhailova N."/>
            <person name="Pati A."/>
            <person name="Chen A."/>
            <person name="Palaniappan K."/>
            <person name="Land M."/>
            <person name="Hauser L."/>
            <person name="Chang Y."/>
            <person name="Jeffries C."/>
            <person name="Schneider S."/>
            <person name="Rohde M."/>
            <person name="Goker M."/>
            <person name="Pukall R."/>
            <person name="Woyke T."/>
            <person name="Bristow J."/>
            <person name="Eisen J."/>
            <person name="Markowitz V."/>
            <person name="Hugenholtz P."/>
            <person name="Kyrpides N."/>
            <person name="Klenk H."/>
            <person name="Detter J."/>
        </authorList>
    </citation>
    <scope>NUCLEOTIDE SEQUENCE [LARGE SCALE GENOMIC DNA]</scope>
    <source>
        <strain evidence="4">ATCC 700841 / DSM 12885 / JCM 10246 / 7p75a</strain>
    </source>
</reference>
<keyword evidence="4" id="KW-1185">Reference proteome</keyword>
<dbReference type="SUPFAM" id="SSF52317">
    <property type="entry name" value="Class I glutamine amidotransferase-like"/>
    <property type="match status" value="1"/>
</dbReference>
<keyword evidence="3" id="KW-0378">Hydrolase</keyword>
<name>E6SGP1_THEM7</name>
<dbReference type="Pfam" id="PF01965">
    <property type="entry name" value="DJ-1_PfpI"/>
    <property type="match status" value="1"/>
</dbReference>
<dbReference type="NCBIfam" id="TIGR01382">
    <property type="entry name" value="PfpI"/>
    <property type="match status" value="1"/>
</dbReference>
<dbReference type="OrthoDB" id="9800516at2"/>
<dbReference type="PANTHER" id="PTHR42733">
    <property type="entry name" value="DJ-1 PROTEIN"/>
    <property type="match status" value="1"/>
</dbReference>
<dbReference type="CDD" id="cd03134">
    <property type="entry name" value="GATase1_PfpI_like"/>
    <property type="match status" value="1"/>
</dbReference>
<evidence type="ECO:0000313" key="3">
    <source>
        <dbReference type="EMBL" id="ADU50587.1"/>
    </source>
</evidence>
<dbReference type="MEROPS" id="C56.001"/>
<comment type="similarity">
    <text evidence="1">Belongs to the peptidase C56 family.</text>
</comment>
<dbReference type="STRING" id="644966.Tmar_0466"/>
<dbReference type="PROSITE" id="PS51276">
    <property type="entry name" value="PEPTIDASE_C56_PFPI"/>
    <property type="match status" value="1"/>
</dbReference>
<dbReference type="InterPro" id="IPR029062">
    <property type="entry name" value="Class_I_gatase-like"/>
</dbReference>
<dbReference type="Proteomes" id="UP000008915">
    <property type="component" value="Chromosome"/>
</dbReference>
<keyword evidence="3" id="KW-0645">Protease</keyword>
<evidence type="ECO:0000259" key="2">
    <source>
        <dbReference type="Pfam" id="PF01965"/>
    </source>
</evidence>
<evidence type="ECO:0000313" key="4">
    <source>
        <dbReference type="Proteomes" id="UP000008915"/>
    </source>
</evidence>
<evidence type="ECO:0000256" key="1">
    <source>
        <dbReference type="ARBA" id="ARBA00008542"/>
    </source>
</evidence>
<dbReference type="Gene3D" id="3.40.50.880">
    <property type="match status" value="1"/>
</dbReference>
<dbReference type="AlphaFoldDB" id="E6SGP1"/>